<evidence type="ECO:0000313" key="2">
    <source>
        <dbReference type="Proteomes" id="UP000596351"/>
    </source>
</evidence>
<sequence length="66" mass="7468">MNVIGNSLRLYMADNPRNKSAQLNIRIKPEMKAAADRAAADDQRSLTSLIEKLLSDYLKERGYLSK</sequence>
<reference evidence="1 2" key="1">
    <citation type="submission" date="2018-09" db="EMBL/GenBank/DDBJ databases">
        <title>Rhizobium sp. MAE2-X.</title>
        <authorList>
            <person name="Lee Y."/>
            <person name="Jeon C.O."/>
        </authorList>
    </citation>
    <scope>NUCLEOTIDE SEQUENCE [LARGE SCALE GENOMIC DNA]</scope>
    <source>
        <strain evidence="1 2">MAE2-X</strain>
    </source>
</reference>
<proteinExistence type="predicted"/>
<dbReference type="Gene3D" id="1.10.1220.10">
    <property type="entry name" value="Met repressor-like"/>
    <property type="match status" value="1"/>
</dbReference>
<evidence type="ECO:0000313" key="1">
    <source>
        <dbReference type="EMBL" id="QRF53492.1"/>
    </source>
</evidence>
<accession>A0ABX7F1B6</accession>
<protein>
    <recommendedName>
        <fullName evidence="3">Toxin-antitoxin system HicB family antitoxin</fullName>
    </recommendedName>
</protein>
<dbReference type="InterPro" id="IPR013321">
    <property type="entry name" value="Arc_rbn_hlx_hlx"/>
</dbReference>
<keyword evidence="2" id="KW-1185">Reference proteome</keyword>
<evidence type="ECO:0008006" key="3">
    <source>
        <dbReference type="Google" id="ProtNLM"/>
    </source>
</evidence>
<name>A0ABX7F1B6_9HYPH</name>
<organism evidence="1 2">
    <name type="scientific">Rhizobium rosettiformans</name>
    <dbReference type="NCBI Taxonomy" id="1368430"/>
    <lineage>
        <taxon>Bacteria</taxon>
        <taxon>Pseudomonadati</taxon>
        <taxon>Pseudomonadota</taxon>
        <taxon>Alphaproteobacteria</taxon>
        <taxon>Hyphomicrobiales</taxon>
        <taxon>Rhizobiaceae</taxon>
        <taxon>Rhizobium/Agrobacterium group</taxon>
        <taxon>Rhizobium</taxon>
    </lineage>
</organism>
<dbReference type="Proteomes" id="UP000596351">
    <property type="component" value="Chromosome"/>
</dbReference>
<dbReference type="EMBL" id="CP032405">
    <property type="protein sequence ID" value="QRF53492.1"/>
    <property type="molecule type" value="Genomic_DNA"/>
</dbReference>
<dbReference type="SUPFAM" id="SSF47598">
    <property type="entry name" value="Ribbon-helix-helix"/>
    <property type="match status" value="1"/>
</dbReference>
<dbReference type="InterPro" id="IPR010985">
    <property type="entry name" value="Ribbon_hlx_hlx"/>
</dbReference>
<gene>
    <name evidence="1" type="ORF">D4A92_19600</name>
</gene>